<keyword evidence="3" id="KW-1185">Reference proteome</keyword>
<dbReference type="InterPro" id="IPR011042">
    <property type="entry name" value="6-blade_b-propeller_TolB-like"/>
</dbReference>
<dbReference type="InterPro" id="IPR011659">
    <property type="entry name" value="WD40"/>
</dbReference>
<dbReference type="OrthoDB" id="262125at2"/>
<accession>A0A4V3IWU2</accession>
<dbReference type="Pfam" id="PF07676">
    <property type="entry name" value="PD40"/>
    <property type="match status" value="1"/>
</dbReference>
<dbReference type="PANTHER" id="PTHR36842">
    <property type="entry name" value="PROTEIN TOLB HOMOLOG"/>
    <property type="match status" value="1"/>
</dbReference>
<organism evidence="2 3">
    <name type="scientific">Cryobacterium lactosi</name>
    <dbReference type="NCBI Taxonomy" id="1259202"/>
    <lineage>
        <taxon>Bacteria</taxon>
        <taxon>Bacillati</taxon>
        <taxon>Actinomycetota</taxon>
        <taxon>Actinomycetes</taxon>
        <taxon>Micrococcales</taxon>
        <taxon>Microbacteriaceae</taxon>
        <taxon>Cryobacterium</taxon>
    </lineage>
</organism>
<dbReference type="PANTHER" id="PTHR36842:SF1">
    <property type="entry name" value="PROTEIN TOLB"/>
    <property type="match status" value="1"/>
</dbReference>
<dbReference type="SUPFAM" id="SSF82171">
    <property type="entry name" value="DPP6 N-terminal domain-like"/>
    <property type="match status" value="1"/>
</dbReference>
<evidence type="ECO:0000256" key="1">
    <source>
        <dbReference type="ARBA" id="ARBA00009820"/>
    </source>
</evidence>
<dbReference type="RefSeq" id="WP_134641633.1">
    <property type="nucleotide sequence ID" value="NZ_SOHM01000031.1"/>
</dbReference>
<dbReference type="EMBL" id="SOHM01000031">
    <property type="protein sequence ID" value="TFD87150.1"/>
    <property type="molecule type" value="Genomic_DNA"/>
</dbReference>
<comment type="caution">
    <text evidence="2">The sequence shown here is derived from an EMBL/GenBank/DDBJ whole genome shotgun (WGS) entry which is preliminary data.</text>
</comment>
<evidence type="ECO:0000313" key="2">
    <source>
        <dbReference type="EMBL" id="TFD87150.1"/>
    </source>
</evidence>
<name>A0A4V3IWU2_9MICO</name>
<proteinExistence type="inferred from homology"/>
<gene>
    <name evidence="2" type="ORF">E3T61_15020</name>
</gene>
<sequence length="305" mass="32978">MDFRRLGTGQTSRVHIGHRDGRAPEVVFETDTILIEAPNWTLDGADLIVNGDGQLWSLTADGSGGLVQIPLEGVPALNNDHVLAPDGEHIFVSANDWHIYRASLSGGPTRRVTNPGDRMHFLHGVSPDGQTLAYIGLEPGGADLWASGNVFSIPADGGADRQLTTGSRPADGSEFSPDGAWIYFNTEFFEPAAGHAQIARMRTDGSDLQQLTADERVNWFPHLSPDGASAVYLSFPPGTEGHPADRWVDVMLVDGPDWAHPRTVQRLFGGQGTLNVNSWAPDSERFAYISYPIAGNVDDSPSTRR</sequence>
<comment type="similarity">
    <text evidence="1">Belongs to the TolB family.</text>
</comment>
<protein>
    <submittedName>
        <fullName evidence="2">Biopolymer transporter Tol</fullName>
    </submittedName>
</protein>
<dbReference type="AlphaFoldDB" id="A0A4V3IWU2"/>
<evidence type="ECO:0000313" key="3">
    <source>
        <dbReference type="Proteomes" id="UP000298468"/>
    </source>
</evidence>
<dbReference type="Gene3D" id="2.120.10.30">
    <property type="entry name" value="TolB, C-terminal domain"/>
    <property type="match status" value="1"/>
</dbReference>
<dbReference type="Proteomes" id="UP000298468">
    <property type="component" value="Unassembled WGS sequence"/>
</dbReference>
<reference evidence="2 3" key="1">
    <citation type="submission" date="2019-03" db="EMBL/GenBank/DDBJ databases">
        <title>Genomics of glacier-inhabiting Cryobacterium strains.</title>
        <authorList>
            <person name="Liu Q."/>
            <person name="Xin Y.-H."/>
        </authorList>
    </citation>
    <scope>NUCLEOTIDE SEQUENCE [LARGE SCALE GENOMIC DNA]</scope>
    <source>
        <strain evidence="2 3">Sr59</strain>
    </source>
</reference>